<dbReference type="PANTHER" id="PTHR46832:SF1">
    <property type="entry name" value="5'-METHYLTHIOADENOSINE_S-ADENOSYLHOMOCYSTEINE NUCLEOSIDASE"/>
    <property type="match status" value="1"/>
</dbReference>
<comment type="caution">
    <text evidence="3">The sequence shown here is derived from an EMBL/GenBank/DDBJ whole genome shotgun (WGS) entry which is preliminary data.</text>
</comment>
<organism evidence="3 4">
    <name type="scientific">Virgisporangium aliadipatigenens</name>
    <dbReference type="NCBI Taxonomy" id="741659"/>
    <lineage>
        <taxon>Bacteria</taxon>
        <taxon>Bacillati</taxon>
        <taxon>Actinomycetota</taxon>
        <taxon>Actinomycetes</taxon>
        <taxon>Micromonosporales</taxon>
        <taxon>Micromonosporaceae</taxon>
        <taxon>Virgisporangium</taxon>
    </lineage>
</organism>
<dbReference type="GO" id="GO:0005829">
    <property type="term" value="C:cytosol"/>
    <property type="evidence" value="ECO:0007669"/>
    <property type="project" value="TreeGrafter"/>
</dbReference>
<evidence type="ECO:0000313" key="3">
    <source>
        <dbReference type="EMBL" id="GIJ43617.1"/>
    </source>
</evidence>
<name>A0A8J4DNK9_9ACTN</name>
<gene>
    <name evidence="3" type="ORF">Val02_05030</name>
</gene>
<accession>A0A8J4DNK9</accession>
<dbReference type="SUPFAM" id="SSF53167">
    <property type="entry name" value="Purine and uridine phosphorylases"/>
    <property type="match status" value="1"/>
</dbReference>
<dbReference type="Proteomes" id="UP000619260">
    <property type="component" value="Unassembled WGS sequence"/>
</dbReference>
<evidence type="ECO:0000259" key="2">
    <source>
        <dbReference type="Pfam" id="PF20690"/>
    </source>
</evidence>
<dbReference type="EMBL" id="BOPF01000002">
    <property type="protein sequence ID" value="GIJ43617.1"/>
    <property type="molecule type" value="Genomic_DNA"/>
</dbReference>
<evidence type="ECO:0000313" key="4">
    <source>
        <dbReference type="Proteomes" id="UP000619260"/>
    </source>
</evidence>
<evidence type="ECO:0008006" key="5">
    <source>
        <dbReference type="Google" id="ProtNLM"/>
    </source>
</evidence>
<dbReference type="Gene3D" id="3.40.50.1580">
    <property type="entry name" value="Nucleoside phosphorylase domain"/>
    <property type="match status" value="1"/>
</dbReference>
<dbReference type="PROSITE" id="PS51257">
    <property type="entry name" value="PROKAR_LIPOPROTEIN"/>
    <property type="match status" value="1"/>
</dbReference>
<proteinExistence type="predicted"/>
<dbReference type="GO" id="GO:0009116">
    <property type="term" value="P:nucleoside metabolic process"/>
    <property type="evidence" value="ECO:0007669"/>
    <property type="project" value="InterPro"/>
</dbReference>
<evidence type="ECO:0000259" key="1">
    <source>
        <dbReference type="Pfam" id="PF01048"/>
    </source>
</evidence>
<dbReference type="AlphaFoldDB" id="A0A8J4DNK9"/>
<dbReference type="InterPro" id="IPR048915">
    <property type="entry name" value="bDLD3"/>
</dbReference>
<keyword evidence="4" id="KW-1185">Reference proteome</keyword>
<feature type="domain" description="Bacterial Death-like" evidence="2">
    <location>
        <begin position="525"/>
        <end position="595"/>
    </location>
</feature>
<dbReference type="Pfam" id="PF20690">
    <property type="entry name" value="bDLD3"/>
    <property type="match status" value="1"/>
</dbReference>
<dbReference type="GO" id="GO:0008930">
    <property type="term" value="F:methylthioadenosine nucleosidase activity"/>
    <property type="evidence" value="ECO:0007669"/>
    <property type="project" value="TreeGrafter"/>
</dbReference>
<dbReference type="PANTHER" id="PTHR46832">
    <property type="entry name" value="5'-METHYLTHIOADENOSINE/S-ADENOSYLHOMOCYSTEINE NUCLEOSIDASE"/>
    <property type="match status" value="1"/>
</dbReference>
<reference evidence="3" key="1">
    <citation type="submission" date="2021-01" db="EMBL/GenBank/DDBJ databases">
        <title>Whole genome shotgun sequence of Virgisporangium aliadipatigenens NBRC 105644.</title>
        <authorList>
            <person name="Komaki H."/>
            <person name="Tamura T."/>
        </authorList>
    </citation>
    <scope>NUCLEOTIDE SEQUENCE</scope>
    <source>
        <strain evidence="3">NBRC 105644</strain>
    </source>
</reference>
<dbReference type="RefSeq" id="WP_203897174.1">
    <property type="nucleotide sequence ID" value="NZ_BOPF01000002.1"/>
</dbReference>
<protein>
    <recommendedName>
        <fullName evidence="5">Nucleoside phosphorylase domain-containing protein</fullName>
    </recommendedName>
</protein>
<dbReference type="GO" id="GO:0019284">
    <property type="term" value="P:L-methionine salvage from S-adenosylmethionine"/>
    <property type="evidence" value="ECO:0007669"/>
    <property type="project" value="TreeGrafter"/>
</dbReference>
<dbReference type="GO" id="GO:0008782">
    <property type="term" value="F:adenosylhomocysteine nucleosidase activity"/>
    <property type="evidence" value="ECO:0007669"/>
    <property type="project" value="TreeGrafter"/>
</dbReference>
<feature type="domain" description="Nucleoside phosphorylase" evidence="1">
    <location>
        <begin position="197"/>
        <end position="334"/>
    </location>
</feature>
<sequence length="598" mass="66354">MTDAQRRVDAFERQYGSTLLALACHAALPVVLSPDLLHVLRVNYFLDPPDTLSYADEARLLLSPLCGEVDQGLYVIDPEVRDVLLVRLLHTNGSERIRDLAQLLWEFGKRGIPWPDRPGLVEAQRLTALSFIDPAQAWEWLDRAEAGAGSSEQADQRWSIAMRHDLEARTTAVADAEAEIAAAATAVDPPETPAVDVLIITALKEEFDAVRRAAPEIDWQEYDRHESQPYLYGQYSTPIGRILSIALARPVRAGVISVGSLAARLARRLRPGHLVRCGVCSGNPSQVALGDVVVADMVQEYDEGMNSRSGFEGDSIVYGLDPVLATAALDLNTAHLASYGAATEREATIWFLERLLAGQEPRDLPARERYFPRGTWQPRLAQIEEDGLIEWRGGRWALTQSGTQFVERSRYDDIDGPTRLPFAVRVAPMVSRVAVRADRRTWEQLRWVGSLRAAAIDLDAATIAAVALQHDLPWLVVKGVIDYADGSKDDHYSSFAARASAEVAFAVIAAGTRIVRKSASGRLSGKAKLEFAQRLGDSWNELADFLGVPRHAKARFPQGDEARELWEWLEVRNRLRELPAVLDEIGREDLSVLLRQRD</sequence>
<dbReference type="Pfam" id="PF01048">
    <property type="entry name" value="PNP_UDP_1"/>
    <property type="match status" value="1"/>
</dbReference>
<dbReference type="InterPro" id="IPR035994">
    <property type="entry name" value="Nucleoside_phosphorylase_sf"/>
</dbReference>
<dbReference type="InterPro" id="IPR000845">
    <property type="entry name" value="Nucleoside_phosphorylase_d"/>
</dbReference>